<evidence type="ECO:0000256" key="7">
    <source>
        <dbReference type="ARBA" id="ARBA00022842"/>
    </source>
</evidence>
<dbReference type="Pfam" id="PF02696">
    <property type="entry name" value="SelO"/>
    <property type="match status" value="1"/>
</dbReference>
<keyword evidence="6 8" id="KW-0067">ATP-binding</keyword>
<comment type="catalytic activity">
    <reaction evidence="8">
        <text>L-tyrosyl-[protein] + UTP = O-(5'-uridylyl)-L-tyrosyl-[protein] + diphosphate</text>
        <dbReference type="Rhea" id="RHEA:83887"/>
        <dbReference type="Rhea" id="RHEA-COMP:10136"/>
        <dbReference type="Rhea" id="RHEA-COMP:20238"/>
        <dbReference type="ChEBI" id="CHEBI:33019"/>
        <dbReference type="ChEBI" id="CHEBI:46398"/>
        <dbReference type="ChEBI" id="CHEBI:46858"/>
        <dbReference type="ChEBI" id="CHEBI:90602"/>
    </reaction>
</comment>
<name>B6BLY2_SULGG</name>
<dbReference type="STRING" id="929558.SMGD1_0918"/>
<dbReference type="GO" id="GO:0070733">
    <property type="term" value="F:AMPylase activity"/>
    <property type="evidence" value="ECO:0007669"/>
    <property type="project" value="UniProtKB-EC"/>
</dbReference>
<feature type="binding site" evidence="8">
    <location>
        <position position="258"/>
    </location>
    <ligand>
        <name>ATP</name>
        <dbReference type="ChEBI" id="CHEBI:30616"/>
    </ligand>
</feature>
<feature type="binding site" evidence="8">
    <location>
        <position position="93"/>
    </location>
    <ligand>
        <name>ATP</name>
        <dbReference type="ChEBI" id="CHEBI:30616"/>
    </ligand>
</feature>
<dbReference type="EMBL" id="AFRZ01000001">
    <property type="protein sequence ID" value="EHP29444.1"/>
    <property type="molecule type" value="Genomic_DNA"/>
</dbReference>
<keyword evidence="4 8" id="KW-0479">Metal-binding</keyword>
<evidence type="ECO:0000256" key="4">
    <source>
        <dbReference type="ARBA" id="ARBA00022723"/>
    </source>
</evidence>
<comment type="catalytic activity">
    <reaction evidence="8">
        <text>L-histidyl-[protein] + UTP = N(tele)-(5'-uridylyl)-L-histidyl-[protein] + diphosphate</text>
        <dbReference type="Rhea" id="RHEA:83891"/>
        <dbReference type="Rhea" id="RHEA-COMP:9745"/>
        <dbReference type="Rhea" id="RHEA-COMP:20239"/>
        <dbReference type="ChEBI" id="CHEBI:29979"/>
        <dbReference type="ChEBI" id="CHEBI:33019"/>
        <dbReference type="ChEBI" id="CHEBI:46398"/>
        <dbReference type="ChEBI" id="CHEBI:233474"/>
    </reaction>
</comment>
<dbReference type="EC" id="2.7.7.108" evidence="8"/>
<evidence type="ECO:0000313" key="10">
    <source>
        <dbReference type="Proteomes" id="UP000006431"/>
    </source>
</evidence>
<evidence type="ECO:0000256" key="8">
    <source>
        <dbReference type="HAMAP-Rule" id="MF_00692"/>
    </source>
</evidence>
<dbReference type="GO" id="GO:0000287">
    <property type="term" value="F:magnesium ion binding"/>
    <property type="evidence" value="ECO:0007669"/>
    <property type="project" value="UniProtKB-UniRule"/>
</dbReference>
<dbReference type="OrthoDB" id="9776281at2"/>
<comment type="similarity">
    <text evidence="1 8">Belongs to the SELO family.</text>
</comment>
<comment type="catalytic activity">
    <reaction evidence="8">
        <text>L-threonyl-[protein] + ATP = 3-O-(5'-adenylyl)-L-threonyl-[protein] + diphosphate</text>
        <dbReference type="Rhea" id="RHEA:54292"/>
        <dbReference type="Rhea" id="RHEA-COMP:11060"/>
        <dbReference type="Rhea" id="RHEA-COMP:13847"/>
        <dbReference type="ChEBI" id="CHEBI:30013"/>
        <dbReference type="ChEBI" id="CHEBI:30616"/>
        <dbReference type="ChEBI" id="CHEBI:33019"/>
        <dbReference type="ChEBI" id="CHEBI:138113"/>
        <dbReference type="EC" id="2.7.7.108"/>
    </reaction>
</comment>
<feature type="binding site" evidence="8">
    <location>
        <position position="91"/>
    </location>
    <ligand>
        <name>ATP</name>
        <dbReference type="ChEBI" id="CHEBI:30616"/>
    </ligand>
</feature>
<evidence type="ECO:0000256" key="6">
    <source>
        <dbReference type="ARBA" id="ARBA00022840"/>
    </source>
</evidence>
<feature type="binding site" evidence="8">
    <location>
        <position position="94"/>
    </location>
    <ligand>
        <name>ATP</name>
        <dbReference type="ChEBI" id="CHEBI:30616"/>
    </ligand>
</feature>
<dbReference type="PATRIC" id="fig|929558.5.peg.914"/>
<dbReference type="AlphaFoldDB" id="B6BLY2"/>
<keyword evidence="3 8" id="KW-0548">Nucleotidyltransferase</keyword>
<comment type="function">
    <text evidence="8">Nucleotidyltransferase involved in the post-translational modification of proteins. It can catalyze the addition of adenosine monophosphate (AMP) or uridine monophosphate (UMP) to a protein, resulting in modifications known as AMPylation and UMPylation.</text>
</comment>
<comment type="catalytic activity">
    <reaction evidence="8">
        <text>L-seryl-[protein] + ATP = 3-O-(5'-adenylyl)-L-seryl-[protein] + diphosphate</text>
        <dbReference type="Rhea" id="RHEA:58120"/>
        <dbReference type="Rhea" id="RHEA-COMP:9863"/>
        <dbReference type="Rhea" id="RHEA-COMP:15073"/>
        <dbReference type="ChEBI" id="CHEBI:29999"/>
        <dbReference type="ChEBI" id="CHEBI:30616"/>
        <dbReference type="ChEBI" id="CHEBI:33019"/>
        <dbReference type="ChEBI" id="CHEBI:142516"/>
        <dbReference type="EC" id="2.7.7.108"/>
    </reaction>
</comment>
<protein>
    <recommendedName>
        <fullName evidence="8">Protein nucleotidyltransferase YdiU</fullName>
        <ecNumber evidence="8">2.7.7.-</ecNumber>
    </recommendedName>
    <alternativeName>
        <fullName evidence="8">Protein adenylyltransferase YdiU</fullName>
        <ecNumber evidence="8">2.7.7.108</ecNumber>
    </alternativeName>
    <alternativeName>
        <fullName evidence="8">Protein uridylyltransferase YdiU</fullName>
        <ecNumber evidence="8">2.7.7.-</ecNumber>
    </alternativeName>
</protein>
<keyword evidence="5 8" id="KW-0547">Nucleotide-binding</keyword>
<sequence length="481" mass="54948">MIMKLSQLKLTTPYRELDPIFFDEVEPTPLKDPFLISVSKDAAKLLGVDEDITKDENLVGILNGTYSLEGSDTFAMCYAGHQFGHFVYRLGDGRAINLGKVNGQNLQLKGSGLTLYSRMGDGRAVLRSSIREYLMSEAMHGLGIETSRALALIGSDSDVTRQEREKGAIVLRLSPTWVRFGTFEYFNFRGEHARVQKLADYVIDESFEHLKDVEGMYVKMYEEIVRNTAITIARWQSVGFNHGVMNTDNMSIDGRTIDYGPFAFLDDYESGYICNHTDVDGRYSFKNQPGIAHWNLHKLAVALSSIVNHDRALEILDKTFGTSYEEEYLSIMYKKMGLYERDEKDIELFKWMLGSLESATIDYTKFFRTLSAYDGDKKNILDMAVFQTPLSEWLDAYDERLKKETLSNEKRHTQMLKTNPKYILKNHILQEAIEKAQQGEYSMIDELLIVAHSPFEEHLELEHLAKATPLKSKNIKLSCSS</sequence>
<dbReference type="InterPro" id="IPR003846">
    <property type="entry name" value="SelO"/>
</dbReference>
<accession>H1FXL2</accession>
<comment type="cofactor">
    <cofactor evidence="8">
        <name>Mg(2+)</name>
        <dbReference type="ChEBI" id="CHEBI:18420"/>
    </cofactor>
    <cofactor evidence="8">
        <name>Mn(2+)</name>
        <dbReference type="ChEBI" id="CHEBI:29035"/>
    </cofactor>
</comment>
<keyword evidence="2 8" id="KW-0808">Transferase</keyword>
<evidence type="ECO:0000256" key="3">
    <source>
        <dbReference type="ARBA" id="ARBA00022695"/>
    </source>
</evidence>
<comment type="catalytic activity">
    <reaction evidence="8">
        <text>L-tyrosyl-[protein] + ATP = O-(5'-adenylyl)-L-tyrosyl-[protein] + diphosphate</text>
        <dbReference type="Rhea" id="RHEA:54288"/>
        <dbReference type="Rhea" id="RHEA-COMP:10136"/>
        <dbReference type="Rhea" id="RHEA-COMP:13846"/>
        <dbReference type="ChEBI" id="CHEBI:30616"/>
        <dbReference type="ChEBI" id="CHEBI:33019"/>
        <dbReference type="ChEBI" id="CHEBI:46858"/>
        <dbReference type="ChEBI" id="CHEBI:83624"/>
        <dbReference type="EC" id="2.7.7.108"/>
    </reaction>
</comment>
<comment type="catalytic activity">
    <reaction evidence="8">
        <text>L-seryl-[protein] + UTP = O-(5'-uridylyl)-L-seryl-[protein] + diphosphate</text>
        <dbReference type="Rhea" id="RHEA:64604"/>
        <dbReference type="Rhea" id="RHEA-COMP:9863"/>
        <dbReference type="Rhea" id="RHEA-COMP:16635"/>
        <dbReference type="ChEBI" id="CHEBI:29999"/>
        <dbReference type="ChEBI" id="CHEBI:33019"/>
        <dbReference type="ChEBI" id="CHEBI:46398"/>
        <dbReference type="ChEBI" id="CHEBI:156051"/>
    </reaction>
</comment>
<evidence type="ECO:0000313" key="9">
    <source>
        <dbReference type="EMBL" id="EHP29444.1"/>
    </source>
</evidence>
<proteinExistence type="inferred from homology"/>
<gene>
    <name evidence="8" type="primary">ydiU</name>
    <name evidence="8" type="synonym">selO</name>
    <name evidence="9" type="ORF">SMGD1_0918</name>
</gene>
<feature type="binding site" evidence="8">
    <location>
        <position position="258"/>
    </location>
    <ligand>
        <name>Mg(2+)</name>
        <dbReference type="ChEBI" id="CHEBI:18420"/>
    </ligand>
</feature>
<dbReference type="Proteomes" id="UP000006431">
    <property type="component" value="Unassembled WGS sequence"/>
</dbReference>
<keyword evidence="8" id="KW-0464">Manganese</keyword>
<dbReference type="EC" id="2.7.7.-" evidence="8"/>
<organism evidence="9 10">
    <name type="scientific">Sulfurimonas gotlandica (strain DSM 19862 / JCM 16533 / GD1)</name>
    <dbReference type="NCBI Taxonomy" id="929558"/>
    <lineage>
        <taxon>Bacteria</taxon>
        <taxon>Pseudomonadati</taxon>
        <taxon>Campylobacterota</taxon>
        <taxon>Epsilonproteobacteria</taxon>
        <taxon>Campylobacterales</taxon>
        <taxon>Sulfurimonadaceae</taxon>
        <taxon>Sulfurimonas</taxon>
    </lineage>
</organism>
<reference evidence="9 10" key="1">
    <citation type="journal article" date="2012" name="Proc. Natl. Acad. Sci. U.S.A.">
        <title>Genome and physiology of a model Epsilonproteobacterium responsible for sulfide detoxification in marine oxygen depletion zones.</title>
        <authorList>
            <person name="Grote J."/>
            <person name="Schott T."/>
            <person name="Bruckner C.G."/>
            <person name="Glockner F.O."/>
            <person name="Jost G."/>
            <person name="Teeling H."/>
            <person name="Labrenz M."/>
            <person name="Jurgens K."/>
        </authorList>
    </citation>
    <scope>NUCLEOTIDE SEQUENCE [LARGE SCALE GENOMIC DNA]</scope>
    <source>
        <strain evidence="9 10">GD1</strain>
    </source>
</reference>
<dbReference type="PANTHER" id="PTHR32057">
    <property type="entry name" value="PROTEIN ADENYLYLTRANSFERASE SELO, MITOCHONDRIAL"/>
    <property type="match status" value="1"/>
</dbReference>
<evidence type="ECO:0000256" key="2">
    <source>
        <dbReference type="ARBA" id="ARBA00022679"/>
    </source>
</evidence>
<feature type="binding site" evidence="8">
    <location>
        <position position="172"/>
    </location>
    <ligand>
        <name>ATP</name>
        <dbReference type="ChEBI" id="CHEBI:30616"/>
    </ligand>
</feature>
<dbReference type="GO" id="GO:0030145">
    <property type="term" value="F:manganese ion binding"/>
    <property type="evidence" value="ECO:0007669"/>
    <property type="project" value="UniProtKB-UniRule"/>
</dbReference>
<feature type="binding site" evidence="8">
    <location>
        <position position="249"/>
    </location>
    <ligand>
        <name>Mg(2+)</name>
        <dbReference type="ChEBI" id="CHEBI:18420"/>
    </ligand>
</feature>
<feature type="binding site" evidence="8">
    <location>
        <position position="109"/>
    </location>
    <ligand>
        <name>ATP</name>
        <dbReference type="ChEBI" id="CHEBI:30616"/>
    </ligand>
</feature>
<dbReference type="HAMAP" id="MF_00692">
    <property type="entry name" value="SelO"/>
    <property type="match status" value="1"/>
</dbReference>
<dbReference type="GO" id="GO:0005524">
    <property type="term" value="F:ATP binding"/>
    <property type="evidence" value="ECO:0007669"/>
    <property type="project" value="UniProtKB-UniRule"/>
</dbReference>
<feature type="binding site" evidence="8">
    <location>
        <position position="122"/>
    </location>
    <ligand>
        <name>ATP</name>
        <dbReference type="ChEBI" id="CHEBI:30616"/>
    </ligand>
</feature>
<evidence type="ECO:0000256" key="5">
    <source>
        <dbReference type="ARBA" id="ARBA00022741"/>
    </source>
</evidence>
<dbReference type="NCBIfam" id="NF000658">
    <property type="entry name" value="PRK00029.1"/>
    <property type="match status" value="1"/>
</dbReference>
<accession>B6BLY2</accession>
<dbReference type="eggNOG" id="COG0397">
    <property type="taxonomic scope" value="Bacteria"/>
</dbReference>
<evidence type="ECO:0000256" key="1">
    <source>
        <dbReference type="ARBA" id="ARBA00009747"/>
    </source>
</evidence>
<comment type="caution">
    <text evidence="9">The sequence shown here is derived from an EMBL/GenBank/DDBJ whole genome shotgun (WGS) entry which is preliminary data.</text>
</comment>
<feature type="binding site" evidence="8">
    <location>
        <position position="121"/>
    </location>
    <ligand>
        <name>ATP</name>
        <dbReference type="ChEBI" id="CHEBI:30616"/>
    </ligand>
</feature>
<dbReference type="HOGENOM" id="CLU_010245_4_1_7"/>
<feature type="binding site" evidence="8">
    <location>
        <position position="179"/>
    </location>
    <ligand>
        <name>ATP</name>
        <dbReference type="ChEBI" id="CHEBI:30616"/>
    </ligand>
</feature>
<keyword evidence="10" id="KW-1185">Reference proteome</keyword>
<dbReference type="PANTHER" id="PTHR32057:SF14">
    <property type="entry name" value="PROTEIN ADENYLYLTRANSFERASE SELO, MITOCHONDRIAL"/>
    <property type="match status" value="1"/>
</dbReference>
<feature type="active site" description="Proton acceptor" evidence="8">
    <location>
        <position position="248"/>
    </location>
</feature>
<keyword evidence="7 8" id="KW-0460">Magnesium</keyword>